<evidence type="ECO:0000259" key="4">
    <source>
        <dbReference type="Pfam" id="PF03033"/>
    </source>
</evidence>
<feature type="compositionally biased region" description="Low complexity" evidence="3">
    <location>
        <begin position="986"/>
        <end position="998"/>
    </location>
</feature>
<dbReference type="InterPro" id="IPR004276">
    <property type="entry name" value="GlycoTrans_28_N"/>
</dbReference>
<evidence type="ECO:0000313" key="6">
    <source>
        <dbReference type="EMBL" id="PGG99726.1"/>
    </source>
</evidence>
<dbReference type="SMART" id="SM00726">
    <property type="entry name" value="UIM"/>
    <property type="match status" value="5"/>
</dbReference>
<feature type="region of interest" description="Disordered" evidence="3">
    <location>
        <begin position="979"/>
        <end position="1029"/>
    </location>
</feature>
<feature type="compositionally biased region" description="Polar residues" evidence="3">
    <location>
        <begin position="1280"/>
        <end position="1289"/>
    </location>
</feature>
<evidence type="ECO:0000259" key="5">
    <source>
        <dbReference type="Pfam" id="PF06722"/>
    </source>
</evidence>
<dbReference type="InterPro" id="IPR010610">
    <property type="entry name" value="EryCIII-like_C"/>
</dbReference>
<dbReference type="Pfam" id="PF03033">
    <property type="entry name" value="Glyco_transf_28"/>
    <property type="match status" value="1"/>
</dbReference>
<dbReference type="InterPro" id="IPR002213">
    <property type="entry name" value="UDP_glucos_trans"/>
</dbReference>
<dbReference type="Pfam" id="PF06722">
    <property type="entry name" value="EryCIII-like_C"/>
    <property type="match status" value="1"/>
</dbReference>
<reference evidence="6 7" key="1">
    <citation type="submission" date="2017-10" db="EMBL/GenBank/DDBJ databases">
        <title>Comparative genomics in systemic dimorphic fungi from Ajellomycetaceae.</title>
        <authorList>
            <person name="Munoz J.F."/>
            <person name="Mcewen J.G."/>
            <person name="Clay O.K."/>
            <person name="Cuomo C.A."/>
        </authorList>
    </citation>
    <scope>NUCLEOTIDE SEQUENCE [LARGE SCALE GENOMIC DNA]</scope>
    <source>
        <strain evidence="6 7">UAMH130</strain>
    </source>
</reference>
<feature type="domain" description="Glycosyltransferase family 28 N-terminal" evidence="4">
    <location>
        <begin position="119"/>
        <end position="283"/>
    </location>
</feature>
<dbReference type="SUPFAM" id="SSF53756">
    <property type="entry name" value="UDP-Glycosyltransferase/glycogen phosphorylase"/>
    <property type="match status" value="1"/>
</dbReference>
<dbReference type="GO" id="GO:0006629">
    <property type="term" value="P:lipid metabolic process"/>
    <property type="evidence" value="ECO:0007669"/>
    <property type="project" value="UniProtKB-KW"/>
</dbReference>
<feature type="compositionally biased region" description="Low complexity" evidence="3">
    <location>
        <begin position="676"/>
        <end position="711"/>
    </location>
</feature>
<keyword evidence="7" id="KW-1185">Reference proteome</keyword>
<dbReference type="InterPro" id="IPR050426">
    <property type="entry name" value="Glycosyltransferase_28"/>
</dbReference>
<evidence type="ECO:0000256" key="3">
    <source>
        <dbReference type="SAM" id="MobiDB-lite"/>
    </source>
</evidence>
<gene>
    <name evidence="6" type="ORF">GX51_06179</name>
</gene>
<name>A0A2B7WT18_9EURO</name>
<dbReference type="EMBL" id="PDNC01000097">
    <property type="protein sequence ID" value="PGG99726.1"/>
    <property type="molecule type" value="Genomic_DNA"/>
</dbReference>
<organism evidence="6 7">
    <name type="scientific">Blastomyces parvus</name>
    <dbReference type="NCBI Taxonomy" id="2060905"/>
    <lineage>
        <taxon>Eukaryota</taxon>
        <taxon>Fungi</taxon>
        <taxon>Dikarya</taxon>
        <taxon>Ascomycota</taxon>
        <taxon>Pezizomycotina</taxon>
        <taxon>Eurotiomycetes</taxon>
        <taxon>Eurotiomycetidae</taxon>
        <taxon>Onygenales</taxon>
        <taxon>Ajellomycetaceae</taxon>
        <taxon>Blastomyces</taxon>
    </lineage>
</organism>
<dbReference type="PANTHER" id="PTHR48050:SF13">
    <property type="entry name" value="STEROL 3-BETA-GLUCOSYLTRANSFERASE UGT80A2"/>
    <property type="match status" value="1"/>
</dbReference>
<dbReference type="GO" id="GO:0016906">
    <property type="term" value="F:sterol 3-beta-glucosyltransferase activity"/>
    <property type="evidence" value="ECO:0007669"/>
    <property type="project" value="UniProtKB-ARBA"/>
</dbReference>
<evidence type="ECO:0000313" key="7">
    <source>
        <dbReference type="Proteomes" id="UP000224080"/>
    </source>
</evidence>
<dbReference type="FunFam" id="3.40.50.2000:FF:000009">
    <property type="entry name" value="Sterol 3-beta-glucosyltransferase UGT80A2"/>
    <property type="match status" value="1"/>
</dbReference>
<keyword evidence="2" id="KW-0443">Lipid metabolism</keyword>
<feature type="domain" description="Erythromycin biosynthesis protein CIII-like C-terminal" evidence="5">
    <location>
        <begin position="444"/>
        <end position="538"/>
    </location>
</feature>
<accession>A0A2B7WT18</accession>
<dbReference type="Proteomes" id="UP000224080">
    <property type="component" value="Unassembled WGS sequence"/>
</dbReference>
<comment type="caution">
    <text evidence="6">The sequence shown here is derived from an EMBL/GenBank/DDBJ whole genome shotgun (WGS) entry which is preliminary data.</text>
</comment>
<dbReference type="GO" id="GO:0005975">
    <property type="term" value="P:carbohydrate metabolic process"/>
    <property type="evidence" value="ECO:0007669"/>
    <property type="project" value="InterPro"/>
</dbReference>
<feature type="region of interest" description="Disordered" evidence="3">
    <location>
        <begin position="1273"/>
        <end position="1294"/>
    </location>
</feature>
<dbReference type="FunFam" id="3.40.50.2000:FF:000100">
    <property type="entry name" value="Glycosyltransferase family 1 protein"/>
    <property type="match status" value="1"/>
</dbReference>
<dbReference type="Gene3D" id="3.40.50.2000">
    <property type="entry name" value="Glycogen Phosphorylase B"/>
    <property type="match status" value="2"/>
</dbReference>
<dbReference type="PANTHER" id="PTHR48050">
    <property type="entry name" value="STEROL 3-BETA-GLUCOSYLTRANSFERASE"/>
    <property type="match status" value="1"/>
</dbReference>
<dbReference type="InterPro" id="IPR003903">
    <property type="entry name" value="UIM_dom"/>
</dbReference>
<feature type="compositionally biased region" description="Basic and acidic residues" evidence="3">
    <location>
        <begin position="718"/>
        <end position="747"/>
    </location>
</feature>
<sequence length="1314" mass="142737">MDSSSPMASRREPNEPNEPNGLHESHHVHIPSRATRTDDLPAYDNDDAMCGQMDIKQSGIDTNAQIADDGRVNINIKERRGRLAKILGPAFGTQHSQLSSTSSLLTGAETDLSAPRLNIVIQIVGSRGDVQPFVALGRELKNVYGHRVRLATHPTFKQFVEENELEFFSIGGDPAELMAFMVKNPGLMPGFDAMFNGDIAKRRKEIAEIISGCWRSCFEAGDGTGIPVTDANFDATQLEGVLPFVADAIIANPPSFAHIHCAEKLGIPLHLMFTMPWSPTQAFHHPLANVQFSNAEVGMANFVTYALVEMLTWQGLGDVINRFRERSLGLDPMSMMWAPGTLPRLRISFTYCWSPALIPKPKDWGPHIDIAGFFFLPLASTYTPPDDLAAFLAAGPPPVYIGFGSIVLDDPNAMTELIFEAIRKTGQRALVSKGWGGFGAEEFDIPEGVFMIGNCPHDWLFKRVSCVVHHGGAGTTAAGIALGKPTVVIPFFGDQPFWGSMVAKAGAGPKPIHHKELTADNLAAAITAALEPEAKRKAEELGAKISHEQGVQAGGKSFHRQLGIDSLRCMVLPNKPAVWNVRNSNIRLSSLVVTTLASEGILDLGDLKMYRPREYDTEPGPRDPITGGAGALIETLGDFTMGVADIPTDILMAISGSAYRRHAKRKSKSASHSRKGSSSQVSLPDTATPSLTPTTTLSSTLSETETVTSEPCTIVESVEDKPDEMTEDTSRSSLERDDSVPRIDKPKSSEFRNITAADIVAAGQAAKRMINLGIKSPMGFTLGVAKGFHNAPKLYGDTTVRESPKVTGFHSGLKAAGKELGYGLYDGISGLVTQPLAGAKDGGVGGMVKGFGKGIGGLILKPGAGSYAFLFPLRLYIRGSDTCTTLGIFALTGYTMSGVYKEIQKRLGTSVDNYIIASRSIEGYEEWKQTPKSERDAIIRGWYSLRTNPDVKIRGSAFASELETLTRGVFDQIYTSTSEAKRRMSRSSSPARAESPSRGIFNHTRISSEVKRHISRSSSPARAGSPPPERLFHIFRTSRERTMSPSVASGIEEAIHKSVEQSSYTSAEEAELIERALRASVCELQAAEADGESEEAAYARAIKASIEEAKRARRENYHHIHSHSHASPHILLDGQDLSMSPSGPSTPRVYANQAVQDGDGGEDGYARAIKASIEEAERAQRENYHHPHSNSHACPNILLDGQDLPISPSGPSTPQIYANQAIRDVDGVGDEARDENADLELTLAESIRSYAEEQLRDEEEMEALTEYMLWKSAQDHSGPKQVQQTQPEKQPSIEDLRKALEESLKTEETDVKSS</sequence>
<keyword evidence="1" id="KW-0808">Transferase</keyword>
<proteinExistence type="predicted"/>
<dbReference type="CDD" id="cd03784">
    <property type="entry name" value="GT1_Gtf-like"/>
    <property type="match status" value="1"/>
</dbReference>
<evidence type="ECO:0000256" key="1">
    <source>
        <dbReference type="ARBA" id="ARBA00022679"/>
    </source>
</evidence>
<dbReference type="STRING" id="2060905.A0A2B7WT18"/>
<feature type="compositionally biased region" description="Basic residues" evidence="3">
    <location>
        <begin position="663"/>
        <end position="675"/>
    </location>
</feature>
<protein>
    <submittedName>
        <fullName evidence="6">Uncharacterized protein</fullName>
    </submittedName>
</protein>
<dbReference type="OrthoDB" id="5835829at2759"/>
<feature type="region of interest" description="Disordered" evidence="3">
    <location>
        <begin position="663"/>
        <end position="747"/>
    </location>
</feature>
<evidence type="ECO:0000256" key="2">
    <source>
        <dbReference type="ARBA" id="ARBA00023098"/>
    </source>
</evidence>
<feature type="region of interest" description="Disordered" evidence="3">
    <location>
        <begin position="1"/>
        <end position="43"/>
    </location>
</feature>